<keyword evidence="2" id="KW-1185">Reference proteome</keyword>
<dbReference type="Proteomes" id="UP001595721">
    <property type="component" value="Unassembled WGS sequence"/>
</dbReference>
<gene>
    <name evidence="1" type="ORF">ACFOMH_11735</name>
</gene>
<reference evidence="2" key="1">
    <citation type="journal article" date="2019" name="Int. J. Syst. Evol. Microbiol.">
        <title>The Global Catalogue of Microorganisms (GCM) 10K type strain sequencing project: providing services to taxonomists for standard genome sequencing and annotation.</title>
        <authorList>
            <consortium name="The Broad Institute Genomics Platform"/>
            <consortium name="The Broad Institute Genome Sequencing Center for Infectious Disease"/>
            <person name="Wu L."/>
            <person name="Ma J."/>
        </authorList>
    </citation>
    <scope>NUCLEOTIDE SEQUENCE [LARGE SCALE GENOMIC DNA]</scope>
    <source>
        <strain evidence="2">KCTC 42899</strain>
    </source>
</reference>
<dbReference type="RefSeq" id="WP_377744663.1">
    <property type="nucleotide sequence ID" value="NZ_JBHRXJ010000008.1"/>
</dbReference>
<evidence type="ECO:0000313" key="1">
    <source>
        <dbReference type="EMBL" id="MFC3528849.1"/>
    </source>
</evidence>
<protein>
    <submittedName>
        <fullName evidence="1">Uncharacterized protein</fullName>
    </submittedName>
</protein>
<accession>A0ABV7R396</accession>
<comment type="caution">
    <text evidence="1">The sequence shown here is derived from an EMBL/GenBank/DDBJ whole genome shotgun (WGS) entry which is preliminary data.</text>
</comment>
<dbReference type="EMBL" id="JBHRXJ010000008">
    <property type="protein sequence ID" value="MFC3528849.1"/>
    <property type="molecule type" value="Genomic_DNA"/>
</dbReference>
<name>A0ABV7R396_9RHOB</name>
<organism evidence="1 2">
    <name type="scientific">Paracoccus mangrovi</name>
    <dbReference type="NCBI Taxonomy" id="1715645"/>
    <lineage>
        <taxon>Bacteria</taxon>
        <taxon>Pseudomonadati</taxon>
        <taxon>Pseudomonadota</taxon>
        <taxon>Alphaproteobacteria</taxon>
        <taxon>Rhodobacterales</taxon>
        <taxon>Paracoccaceae</taxon>
        <taxon>Paracoccus</taxon>
    </lineage>
</organism>
<sequence length="95" mass="10422">MAAILLAGLLHGQHDGVDANPDLGKALWRQIDPLAAPAGPEARRPCAKLDMRRRFVDLGRGGQDRAQRAPRFCRLPRYSSSADKADQRVIVAITH</sequence>
<proteinExistence type="predicted"/>
<evidence type="ECO:0000313" key="2">
    <source>
        <dbReference type="Proteomes" id="UP001595721"/>
    </source>
</evidence>